<dbReference type="PANTHER" id="PTHR30461:SF26">
    <property type="entry name" value="RESOLVASE HOMOLOG YNEB"/>
    <property type="match status" value="1"/>
</dbReference>
<organism evidence="8 9">
    <name type="scientific">Mesorhizobium delmotii</name>
    <dbReference type="NCBI Taxonomy" id="1631247"/>
    <lineage>
        <taxon>Bacteria</taxon>
        <taxon>Pseudomonadati</taxon>
        <taxon>Pseudomonadota</taxon>
        <taxon>Alphaproteobacteria</taxon>
        <taxon>Hyphomicrobiales</taxon>
        <taxon>Phyllobacteriaceae</taxon>
        <taxon>Mesorhizobium</taxon>
    </lineage>
</organism>
<dbReference type="InterPro" id="IPR009057">
    <property type="entry name" value="Homeodomain-like_sf"/>
</dbReference>
<comment type="similarity">
    <text evidence="1">Belongs to the site-specific recombinase resolvase family.</text>
</comment>
<evidence type="ECO:0000256" key="1">
    <source>
        <dbReference type="ARBA" id="ARBA00009913"/>
    </source>
</evidence>
<evidence type="ECO:0000313" key="9">
    <source>
        <dbReference type="Proteomes" id="UP000245698"/>
    </source>
</evidence>
<dbReference type="GO" id="GO:0015074">
    <property type="term" value="P:DNA integration"/>
    <property type="evidence" value="ECO:0007669"/>
    <property type="project" value="UniProtKB-KW"/>
</dbReference>
<dbReference type="InterPro" id="IPR006119">
    <property type="entry name" value="Resolv_N"/>
</dbReference>
<evidence type="ECO:0000256" key="4">
    <source>
        <dbReference type="ARBA" id="ARBA00023172"/>
    </source>
</evidence>
<dbReference type="GO" id="GO:0003677">
    <property type="term" value="F:DNA binding"/>
    <property type="evidence" value="ECO:0007669"/>
    <property type="project" value="UniProtKB-KW"/>
</dbReference>
<dbReference type="PANTHER" id="PTHR30461">
    <property type="entry name" value="DNA-INVERTASE FROM LAMBDOID PROPHAGE"/>
    <property type="match status" value="1"/>
</dbReference>
<feature type="domain" description="Resolvase/invertase-type recombinase catalytic" evidence="7">
    <location>
        <begin position="2"/>
        <end position="136"/>
    </location>
</feature>
<dbReference type="AlphaFoldDB" id="A0A2P9ALH9"/>
<dbReference type="SMART" id="SM00857">
    <property type="entry name" value="Resolvase"/>
    <property type="match status" value="1"/>
</dbReference>
<evidence type="ECO:0000256" key="5">
    <source>
        <dbReference type="PIRSR" id="PIRSR606118-50"/>
    </source>
</evidence>
<name>A0A2P9ALH9_9HYPH</name>
<dbReference type="InterPro" id="IPR036162">
    <property type="entry name" value="Resolvase-like_N_sf"/>
</dbReference>
<dbReference type="SUPFAM" id="SSF46689">
    <property type="entry name" value="Homeodomain-like"/>
    <property type="match status" value="1"/>
</dbReference>
<evidence type="ECO:0000313" key="8">
    <source>
        <dbReference type="EMBL" id="SJM31980.1"/>
    </source>
</evidence>
<evidence type="ECO:0000256" key="6">
    <source>
        <dbReference type="PROSITE-ProRule" id="PRU10137"/>
    </source>
</evidence>
<keyword evidence="3" id="KW-0238">DNA-binding</keyword>
<protein>
    <submittedName>
        <fullName evidence="8">Integrase-like protein y4lS</fullName>
    </submittedName>
</protein>
<dbReference type="PROSITE" id="PS51736">
    <property type="entry name" value="RECOMBINASES_3"/>
    <property type="match status" value="1"/>
</dbReference>
<evidence type="ECO:0000259" key="7">
    <source>
        <dbReference type="PROSITE" id="PS51736"/>
    </source>
</evidence>
<dbReference type="CDD" id="cd03768">
    <property type="entry name" value="SR_ResInv"/>
    <property type="match status" value="1"/>
</dbReference>
<accession>A0A2P9ALH9</accession>
<dbReference type="Pfam" id="PF02796">
    <property type="entry name" value="HTH_7"/>
    <property type="match status" value="1"/>
</dbReference>
<dbReference type="Pfam" id="PF00239">
    <property type="entry name" value="Resolvase"/>
    <property type="match status" value="1"/>
</dbReference>
<dbReference type="Proteomes" id="UP000245698">
    <property type="component" value="Unassembled WGS sequence"/>
</dbReference>
<feature type="active site" description="O-(5'-phospho-DNA)-serine intermediate" evidence="5 6">
    <location>
        <position position="10"/>
    </location>
</feature>
<dbReference type="InterPro" id="IPR006120">
    <property type="entry name" value="Resolvase_HTH_dom"/>
</dbReference>
<reference evidence="9" key="1">
    <citation type="submission" date="2016-12" db="EMBL/GenBank/DDBJ databases">
        <authorList>
            <person name="Brunel B."/>
        </authorList>
    </citation>
    <scope>NUCLEOTIDE SEQUENCE [LARGE SCALE GENOMIC DNA]</scope>
</reference>
<evidence type="ECO:0000256" key="3">
    <source>
        <dbReference type="ARBA" id="ARBA00023125"/>
    </source>
</evidence>
<keyword evidence="4" id="KW-0233">DNA recombination</keyword>
<proteinExistence type="inferred from homology"/>
<evidence type="ECO:0000256" key="2">
    <source>
        <dbReference type="ARBA" id="ARBA00022908"/>
    </source>
</evidence>
<dbReference type="InterPro" id="IPR050639">
    <property type="entry name" value="SSR_resolvase"/>
</dbReference>
<dbReference type="PROSITE" id="PS00397">
    <property type="entry name" value="RECOMBINASES_1"/>
    <property type="match status" value="1"/>
</dbReference>
<dbReference type="RefSeq" id="WP_123149102.1">
    <property type="nucleotide sequence ID" value="NZ_FUIG01000029.1"/>
</dbReference>
<dbReference type="Gene3D" id="3.40.50.1390">
    <property type="entry name" value="Resolvase, N-terminal catalytic domain"/>
    <property type="match status" value="1"/>
</dbReference>
<dbReference type="EMBL" id="FUIG01000029">
    <property type="protein sequence ID" value="SJM31980.1"/>
    <property type="molecule type" value="Genomic_DNA"/>
</dbReference>
<dbReference type="Gene3D" id="1.10.10.60">
    <property type="entry name" value="Homeodomain-like"/>
    <property type="match status" value="1"/>
</dbReference>
<gene>
    <name evidence="8" type="ORF">BQ8482_220151</name>
</gene>
<dbReference type="InterPro" id="IPR006118">
    <property type="entry name" value="Recombinase_CS"/>
</dbReference>
<sequence>MSRIGYARVSTIDQDLDTQIAKLKAEGCDIIRSEKVSGASRDGRAELAIILDFLRPGDELVVTRLNRLGRDTRDVLNLIHECEQRGAFVTVLDPHVSIRGEMGHVVLTVLGMVAQMERRFIKGRQRDGIERAKGKGAYSGGKRRVDYAAICKLDQEGLGPSDIAKHIGCSRMQVYRVLADRPGILPVKV</sequence>
<keyword evidence="2" id="KW-0229">DNA integration</keyword>
<keyword evidence="9" id="KW-1185">Reference proteome</keyword>
<dbReference type="SUPFAM" id="SSF53041">
    <property type="entry name" value="Resolvase-like"/>
    <property type="match status" value="1"/>
</dbReference>
<dbReference type="GO" id="GO:0000150">
    <property type="term" value="F:DNA strand exchange activity"/>
    <property type="evidence" value="ECO:0007669"/>
    <property type="project" value="InterPro"/>
</dbReference>